<dbReference type="RefSeq" id="WP_191837081.1">
    <property type="nucleotide sequence ID" value="NZ_BAAALB010000001.1"/>
</dbReference>
<dbReference type="Pfam" id="PF00196">
    <property type="entry name" value="GerE"/>
    <property type="match status" value="1"/>
</dbReference>
<sequence>MPALSTDAVDRALRRIGGDLSTAEAPLDVLDAATRGITALVPADIWCGVVLDPSTLLDTGGQHRNGFPQETMPRLFEIEHIEQDDVDSLRALARRPDPASLLSNSTDGDLASSKYYRDILRPLGIRDELRVVLRQGGHTWGLLVLCRAAGSPAFTDTDLAAARQLSKPATTALRRSLLLAGRDAGTIADAPGLVVLDEHQDEVSVSPTARQWLDDLPEDRAGSALPYAVQAVAARATATATTQARSRARTRSGRWAALHAWRIGPAPAPMTAVAIGPAEPGDLAAIVLDAYGLSQRERDVAQQVLLGRSTAQITTALGISEYTVQDHLKAVFDKTGVRSRRDLISELFTRHYLPQLAQPSTSTDGRVVEVR</sequence>
<evidence type="ECO:0000256" key="3">
    <source>
        <dbReference type="ARBA" id="ARBA00023163"/>
    </source>
</evidence>
<keyword evidence="1" id="KW-0805">Transcription regulation</keyword>
<dbReference type="InterPro" id="IPR029016">
    <property type="entry name" value="GAF-like_dom_sf"/>
</dbReference>
<dbReference type="PRINTS" id="PR00038">
    <property type="entry name" value="HTHLUXR"/>
</dbReference>
<dbReference type="SUPFAM" id="SSF46894">
    <property type="entry name" value="C-terminal effector domain of the bipartite response regulators"/>
    <property type="match status" value="1"/>
</dbReference>
<evidence type="ECO:0000256" key="2">
    <source>
        <dbReference type="ARBA" id="ARBA00023125"/>
    </source>
</evidence>
<dbReference type="Pfam" id="PF01590">
    <property type="entry name" value="GAF"/>
    <property type="match status" value="1"/>
</dbReference>
<dbReference type="Gene3D" id="3.30.450.40">
    <property type="match status" value="1"/>
</dbReference>
<dbReference type="InterPro" id="IPR036388">
    <property type="entry name" value="WH-like_DNA-bd_sf"/>
</dbReference>
<dbReference type="PROSITE" id="PS00622">
    <property type="entry name" value="HTH_LUXR_1"/>
    <property type="match status" value="1"/>
</dbReference>
<dbReference type="GO" id="GO:0003677">
    <property type="term" value="F:DNA binding"/>
    <property type="evidence" value="ECO:0007669"/>
    <property type="project" value="UniProtKB-KW"/>
</dbReference>
<comment type="caution">
    <text evidence="5">The sequence shown here is derived from an EMBL/GenBank/DDBJ whole genome shotgun (WGS) entry which is preliminary data.</text>
</comment>
<feature type="domain" description="HTH luxR-type" evidence="4">
    <location>
        <begin position="286"/>
        <end position="351"/>
    </location>
</feature>
<dbReference type="GO" id="GO:0006355">
    <property type="term" value="P:regulation of DNA-templated transcription"/>
    <property type="evidence" value="ECO:0007669"/>
    <property type="project" value="InterPro"/>
</dbReference>
<dbReference type="PANTHER" id="PTHR44688">
    <property type="entry name" value="DNA-BINDING TRANSCRIPTIONAL ACTIVATOR DEVR_DOSR"/>
    <property type="match status" value="1"/>
</dbReference>
<gene>
    <name evidence="5" type="ORF">Cch02nite_68520</name>
</gene>
<dbReference type="PROSITE" id="PS50043">
    <property type="entry name" value="HTH_LUXR_2"/>
    <property type="match status" value="1"/>
</dbReference>
<evidence type="ECO:0000313" key="6">
    <source>
        <dbReference type="Proteomes" id="UP000619293"/>
    </source>
</evidence>
<dbReference type="SUPFAM" id="SSF55781">
    <property type="entry name" value="GAF domain-like"/>
    <property type="match status" value="1"/>
</dbReference>
<dbReference type="PANTHER" id="PTHR44688:SF16">
    <property type="entry name" value="DNA-BINDING TRANSCRIPTIONAL ACTIVATOR DEVR_DOSR"/>
    <property type="match status" value="1"/>
</dbReference>
<evidence type="ECO:0000313" key="5">
    <source>
        <dbReference type="EMBL" id="GIF93408.1"/>
    </source>
</evidence>
<dbReference type="SMART" id="SM00421">
    <property type="entry name" value="HTH_LUXR"/>
    <property type="match status" value="1"/>
</dbReference>
<dbReference type="InterPro" id="IPR003018">
    <property type="entry name" value="GAF"/>
</dbReference>
<reference evidence="5 6" key="1">
    <citation type="submission" date="2021-01" db="EMBL/GenBank/DDBJ databases">
        <title>Whole genome shotgun sequence of Catellatospora chokoriensis NBRC 107358.</title>
        <authorList>
            <person name="Komaki H."/>
            <person name="Tamura T."/>
        </authorList>
    </citation>
    <scope>NUCLEOTIDE SEQUENCE [LARGE SCALE GENOMIC DNA]</scope>
    <source>
        <strain evidence="5 6">NBRC 107358</strain>
    </source>
</reference>
<keyword evidence="3" id="KW-0804">Transcription</keyword>
<proteinExistence type="predicted"/>
<dbReference type="CDD" id="cd06170">
    <property type="entry name" value="LuxR_C_like"/>
    <property type="match status" value="1"/>
</dbReference>
<keyword evidence="2" id="KW-0238">DNA-binding</keyword>
<name>A0A8J3KB28_9ACTN</name>
<dbReference type="EMBL" id="BONG01000062">
    <property type="protein sequence ID" value="GIF93408.1"/>
    <property type="molecule type" value="Genomic_DNA"/>
</dbReference>
<evidence type="ECO:0000256" key="1">
    <source>
        <dbReference type="ARBA" id="ARBA00023015"/>
    </source>
</evidence>
<dbReference type="Proteomes" id="UP000619293">
    <property type="component" value="Unassembled WGS sequence"/>
</dbReference>
<accession>A0A8J3KB28</accession>
<dbReference type="InterPro" id="IPR016032">
    <property type="entry name" value="Sig_transdc_resp-reg_C-effctor"/>
</dbReference>
<dbReference type="Gene3D" id="1.10.10.10">
    <property type="entry name" value="Winged helix-like DNA-binding domain superfamily/Winged helix DNA-binding domain"/>
    <property type="match status" value="1"/>
</dbReference>
<dbReference type="AlphaFoldDB" id="A0A8J3KB28"/>
<dbReference type="InterPro" id="IPR000792">
    <property type="entry name" value="Tscrpt_reg_LuxR_C"/>
</dbReference>
<keyword evidence="6" id="KW-1185">Reference proteome</keyword>
<organism evidence="5 6">
    <name type="scientific">Catellatospora chokoriensis</name>
    <dbReference type="NCBI Taxonomy" id="310353"/>
    <lineage>
        <taxon>Bacteria</taxon>
        <taxon>Bacillati</taxon>
        <taxon>Actinomycetota</taxon>
        <taxon>Actinomycetes</taxon>
        <taxon>Micromonosporales</taxon>
        <taxon>Micromonosporaceae</taxon>
        <taxon>Catellatospora</taxon>
    </lineage>
</organism>
<protein>
    <submittedName>
        <fullName evidence="5">Helix-turn-helix transcriptional regulator</fullName>
    </submittedName>
</protein>
<evidence type="ECO:0000259" key="4">
    <source>
        <dbReference type="PROSITE" id="PS50043"/>
    </source>
</evidence>